<dbReference type="Pfam" id="PF13628">
    <property type="entry name" value="DUF4142"/>
    <property type="match status" value="1"/>
</dbReference>
<dbReference type="HOGENOM" id="CLU_079636_1_0_0"/>
<organism evidence="4">
    <name type="scientific">Solibacter usitatus (strain Ellin6076)</name>
    <dbReference type="NCBI Taxonomy" id="234267"/>
    <lineage>
        <taxon>Bacteria</taxon>
        <taxon>Pseudomonadati</taxon>
        <taxon>Acidobacteriota</taxon>
        <taxon>Terriglobia</taxon>
        <taxon>Bryobacterales</taxon>
        <taxon>Solibacteraceae</taxon>
        <taxon>Candidatus Solibacter</taxon>
    </lineage>
</organism>
<reference evidence="4" key="1">
    <citation type="submission" date="2006-10" db="EMBL/GenBank/DDBJ databases">
        <title>Complete sequence of Solibacter usitatus Ellin6076.</title>
        <authorList>
            <consortium name="US DOE Joint Genome Institute"/>
            <person name="Copeland A."/>
            <person name="Lucas S."/>
            <person name="Lapidus A."/>
            <person name="Barry K."/>
            <person name="Detter J.C."/>
            <person name="Glavina del Rio T."/>
            <person name="Hammon N."/>
            <person name="Israni S."/>
            <person name="Dalin E."/>
            <person name="Tice H."/>
            <person name="Pitluck S."/>
            <person name="Thompson L.S."/>
            <person name="Brettin T."/>
            <person name="Bruce D."/>
            <person name="Han C."/>
            <person name="Tapia R."/>
            <person name="Gilna P."/>
            <person name="Schmutz J."/>
            <person name="Larimer F."/>
            <person name="Land M."/>
            <person name="Hauser L."/>
            <person name="Kyrpides N."/>
            <person name="Mikhailova N."/>
            <person name="Janssen P.H."/>
            <person name="Kuske C.R."/>
            <person name="Richardson P."/>
        </authorList>
    </citation>
    <scope>NUCLEOTIDE SEQUENCE</scope>
    <source>
        <strain evidence="4">Ellin6076</strain>
    </source>
</reference>
<feature type="chain" id="PRO_5004162546" evidence="2">
    <location>
        <begin position="19"/>
        <end position="196"/>
    </location>
</feature>
<feature type="signal peptide" evidence="2">
    <location>
        <begin position="1"/>
        <end position="18"/>
    </location>
</feature>
<dbReference type="KEGG" id="sus:Acid_6666"/>
<evidence type="ECO:0000259" key="3">
    <source>
        <dbReference type="Pfam" id="PF13628"/>
    </source>
</evidence>
<dbReference type="InterPro" id="IPR025419">
    <property type="entry name" value="DUF4142"/>
</dbReference>
<feature type="region of interest" description="Disordered" evidence="1">
    <location>
        <begin position="172"/>
        <end position="196"/>
    </location>
</feature>
<feature type="domain" description="DUF4142" evidence="3">
    <location>
        <begin position="44"/>
        <end position="176"/>
    </location>
</feature>
<dbReference type="OrthoDB" id="9101320at2"/>
<evidence type="ECO:0000256" key="2">
    <source>
        <dbReference type="SAM" id="SignalP"/>
    </source>
</evidence>
<evidence type="ECO:0000313" key="4">
    <source>
        <dbReference type="EMBL" id="ABJ87588.1"/>
    </source>
</evidence>
<protein>
    <submittedName>
        <fullName evidence="4">Outer membrane protein</fullName>
    </submittedName>
</protein>
<dbReference type="EMBL" id="CP000473">
    <property type="protein sequence ID" value="ABJ87588.1"/>
    <property type="molecule type" value="Genomic_DNA"/>
</dbReference>
<gene>
    <name evidence="4" type="ordered locus">Acid_6666</name>
</gene>
<accession>Q01RY2</accession>
<evidence type="ECO:0000256" key="1">
    <source>
        <dbReference type="SAM" id="MobiDB-lite"/>
    </source>
</evidence>
<dbReference type="STRING" id="234267.Acid_6666"/>
<sequence precursor="true">MHRTLICSFLMVGGLAMAQDASKAKDRSTAQTAGETNRMENMASDKTFVMNAAMGGMAEVEMGKLAEQKASDDRVKQFGQKMVNDHSKANEDLKSVASAQKIDMPASLDSKHQATIDRLNKLSGTAFDHAYVREMVKDHNEDVKEFQKEAQNGQDSAVRAFASKTLPTLQEHQRMILDISKSTSKGTSTSADRSKQ</sequence>
<dbReference type="eggNOG" id="COG3652">
    <property type="taxonomic scope" value="Bacteria"/>
</dbReference>
<name>Q01RY2_SOLUE</name>
<dbReference type="AlphaFoldDB" id="Q01RY2"/>
<dbReference type="Gene3D" id="1.20.1260.10">
    <property type="match status" value="1"/>
</dbReference>
<dbReference type="PANTHER" id="PTHR38593">
    <property type="entry name" value="BLR2558 PROTEIN"/>
    <property type="match status" value="1"/>
</dbReference>
<keyword evidence="2" id="KW-0732">Signal</keyword>
<dbReference type="PANTHER" id="PTHR38593:SF1">
    <property type="entry name" value="BLR2558 PROTEIN"/>
    <property type="match status" value="1"/>
</dbReference>
<dbReference type="InterPro" id="IPR012347">
    <property type="entry name" value="Ferritin-like"/>
</dbReference>
<dbReference type="InParanoid" id="Q01RY2"/>
<feature type="region of interest" description="Disordered" evidence="1">
    <location>
        <begin position="20"/>
        <end position="39"/>
    </location>
</feature>
<feature type="compositionally biased region" description="Low complexity" evidence="1">
    <location>
        <begin position="180"/>
        <end position="190"/>
    </location>
</feature>
<proteinExistence type="predicted"/>